<evidence type="ECO:0000313" key="22">
    <source>
        <dbReference type="EMBL" id="PIA33880.1"/>
    </source>
</evidence>
<dbReference type="PANTHER" id="PTHR48006:SF60">
    <property type="entry name" value="PROTEIN KINASE DOMAIN-CONTAINING PROTEIN"/>
    <property type="match status" value="1"/>
</dbReference>
<evidence type="ECO:0000256" key="2">
    <source>
        <dbReference type="ARBA" id="ARBA00012513"/>
    </source>
</evidence>
<comment type="catalytic activity">
    <reaction evidence="17">
        <text>L-threonyl-[protein] + ATP = O-phospho-L-threonyl-[protein] + ADP + H(+)</text>
        <dbReference type="Rhea" id="RHEA:46608"/>
        <dbReference type="Rhea" id="RHEA-COMP:11060"/>
        <dbReference type="Rhea" id="RHEA-COMP:11605"/>
        <dbReference type="ChEBI" id="CHEBI:15378"/>
        <dbReference type="ChEBI" id="CHEBI:30013"/>
        <dbReference type="ChEBI" id="CHEBI:30616"/>
        <dbReference type="ChEBI" id="CHEBI:61977"/>
        <dbReference type="ChEBI" id="CHEBI:456216"/>
        <dbReference type="EC" id="2.7.11.1"/>
    </reaction>
</comment>
<dbReference type="EC" id="2.7.11.1" evidence="2"/>
<dbReference type="Pfam" id="PF00560">
    <property type="entry name" value="LRR_1"/>
    <property type="match status" value="2"/>
</dbReference>
<comment type="subcellular location">
    <subcellularLocation>
        <location evidence="1">Membrane</location>
        <topology evidence="1">Single-pass type I membrane protein</topology>
    </subcellularLocation>
</comment>
<dbReference type="InterPro" id="IPR032675">
    <property type="entry name" value="LRR_dom_sf"/>
</dbReference>
<keyword evidence="7 20" id="KW-0812">Transmembrane</keyword>
<feature type="binding site" evidence="19">
    <location>
        <position position="701"/>
    </location>
    <ligand>
        <name>ATP</name>
        <dbReference type="ChEBI" id="CHEBI:30616"/>
    </ligand>
</feature>
<keyword evidence="6" id="KW-0808">Transferase</keyword>
<dbReference type="GO" id="GO:0016020">
    <property type="term" value="C:membrane"/>
    <property type="evidence" value="ECO:0007669"/>
    <property type="project" value="UniProtKB-SubCell"/>
</dbReference>
<evidence type="ECO:0000256" key="1">
    <source>
        <dbReference type="ARBA" id="ARBA00004479"/>
    </source>
</evidence>
<dbReference type="FunFam" id="2.60.120.430:FF:000004">
    <property type="entry name" value="Putative leucine-rich repeat receptor-like serine/threonine-protein kinase"/>
    <property type="match status" value="1"/>
</dbReference>
<dbReference type="InterPro" id="IPR011009">
    <property type="entry name" value="Kinase-like_dom_sf"/>
</dbReference>
<dbReference type="EMBL" id="KZ305056">
    <property type="protein sequence ID" value="PIA33880.1"/>
    <property type="molecule type" value="Genomic_DNA"/>
</dbReference>
<dbReference type="InterPro" id="IPR001245">
    <property type="entry name" value="Ser-Thr/Tyr_kinase_cat_dom"/>
</dbReference>
<gene>
    <name evidence="22" type="ORF">AQUCO_03900021v1</name>
</gene>
<comment type="catalytic activity">
    <reaction evidence="18">
        <text>L-seryl-[protein] + ATP = O-phospho-L-seryl-[protein] + ADP + H(+)</text>
        <dbReference type="Rhea" id="RHEA:17989"/>
        <dbReference type="Rhea" id="RHEA-COMP:9863"/>
        <dbReference type="Rhea" id="RHEA-COMP:11604"/>
        <dbReference type="ChEBI" id="CHEBI:15378"/>
        <dbReference type="ChEBI" id="CHEBI:29999"/>
        <dbReference type="ChEBI" id="CHEBI:30616"/>
        <dbReference type="ChEBI" id="CHEBI:83421"/>
        <dbReference type="ChEBI" id="CHEBI:456216"/>
        <dbReference type="EC" id="2.7.11.1"/>
    </reaction>
</comment>
<evidence type="ECO:0000256" key="13">
    <source>
        <dbReference type="ARBA" id="ARBA00022989"/>
    </source>
</evidence>
<dbReference type="Pfam" id="PF11721">
    <property type="entry name" value="Malectin"/>
    <property type="match status" value="1"/>
</dbReference>
<organism evidence="22 23">
    <name type="scientific">Aquilegia coerulea</name>
    <name type="common">Rocky mountain columbine</name>
    <dbReference type="NCBI Taxonomy" id="218851"/>
    <lineage>
        <taxon>Eukaryota</taxon>
        <taxon>Viridiplantae</taxon>
        <taxon>Streptophyta</taxon>
        <taxon>Embryophyta</taxon>
        <taxon>Tracheophyta</taxon>
        <taxon>Spermatophyta</taxon>
        <taxon>Magnoliopsida</taxon>
        <taxon>Ranunculales</taxon>
        <taxon>Ranunculaceae</taxon>
        <taxon>Thalictroideae</taxon>
        <taxon>Aquilegia</taxon>
    </lineage>
</organism>
<dbReference type="InterPro" id="IPR000719">
    <property type="entry name" value="Prot_kinase_dom"/>
</dbReference>
<dbReference type="InterPro" id="IPR021720">
    <property type="entry name" value="Malectin_dom"/>
</dbReference>
<keyword evidence="10 19" id="KW-0547">Nucleotide-binding</keyword>
<keyword evidence="9" id="KW-0677">Repeat</keyword>
<evidence type="ECO:0000259" key="21">
    <source>
        <dbReference type="PROSITE" id="PS50011"/>
    </source>
</evidence>
<keyword evidence="3" id="KW-0723">Serine/threonine-protein kinase</keyword>
<feature type="domain" description="Protein kinase" evidence="21">
    <location>
        <begin position="673"/>
        <end position="765"/>
    </location>
</feature>
<evidence type="ECO:0000256" key="4">
    <source>
        <dbReference type="ARBA" id="ARBA00022553"/>
    </source>
</evidence>
<keyword evidence="5" id="KW-0433">Leucine-rich repeat</keyword>
<sequence>MLKQRSCSVSVHVHVHVHLLLLLVFVFLSLFQDFRSQAQVLPDDEVKVLQQLATKLNIREWKVNPSCPPGQGLIARSGSSTGNVTCDCNFNKSTICHVTIIELKDFNLHGELPDEFANLTRLRQLDLTRNYLNGTIPRAWASLPLVVLSLLGNLVTGTIPKEIGNISTLEDLNFQDNKMEGPIPKEFGNLVNLRRALLGGNDYTGPLPDTLGNLKNLTDFRIDGASLSGKIPEFIGNWIKLDRLDMHGTSMEGPIPSTISLLTNLTELRITDLNASNIPFPDLRKLTKLKELVLRNCSITGPIPSYIGQSLRNIKNLDLSFNRLTDTVPDNLDLLRNLEFMYLTNNSLTGQVSKWLSDARENYDISYNNFTGSLQPDTCQPNGLKKIAIYPSVENKSIDWCLKKDLPCPSKSSHYELFINCGGPELSFKGKRYEQDSGGMGPSAFFYGEKWACSTTGDFLGNEKANTNMVASVSTVSSDEEFYLTARLAPFSLRYYGLCLRKGSYTVKLHFAEIMLTADQTNNTMGWGRRIFDIYIQGDRVLSDFNIAEEARGTSTGIVKEYKNVTVTGSTLEIHLYWAGKGTTALPYRGVYGPLISAISVTPNFKPPTKISAGTIAGIVVASFVAVVLIILAVLWKKGCLEGKDLEDKELRGLELQTGYFTLRQIKAATGNFDISNKIGEGGFGSVYKGVLPDGSIIAVKQLSSKSKQGNREFVNEIGMLSALQHPHLVRLFGCCIEGNQLLLIYEYMEIIALPEHYLMVYTEI</sequence>
<evidence type="ECO:0000313" key="23">
    <source>
        <dbReference type="Proteomes" id="UP000230069"/>
    </source>
</evidence>
<dbReference type="Gene3D" id="2.60.120.430">
    <property type="entry name" value="Galactose-binding lectin"/>
    <property type="match status" value="1"/>
</dbReference>
<keyword evidence="11" id="KW-0418">Kinase</keyword>
<evidence type="ECO:0000256" key="7">
    <source>
        <dbReference type="ARBA" id="ARBA00022692"/>
    </source>
</evidence>
<proteinExistence type="predicted"/>
<evidence type="ECO:0000256" key="14">
    <source>
        <dbReference type="ARBA" id="ARBA00023136"/>
    </source>
</evidence>
<dbReference type="SUPFAM" id="SSF52058">
    <property type="entry name" value="L domain-like"/>
    <property type="match status" value="1"/>
</dbReference>
<dbReference type="PROSITE" id="PS50011">
    <property type="entry name" value="PROTEIN_KINASE_DOM"/>
    <property type="match status" value="1"/>
</dbReference>
<name>A0A2G5CRR6_AQUCA</name>
<dbReference type="PROSITE" id="PS00107">
    <property type="entry name" value="PROTEIN_KINASE_ATP"/>
    <property type="match status" value="1"/>
</dbReference>
<dbReference type="Proteomes" id="UP000230069">
    <property type="component" value="Unassembled WGS sequence"/>
</dbReference>
<dbReference type="GO" id="GO:0005524">
    <property type="term" value="F:ATP binding"/>
    <property type="evidence" value="ECO:0007669"/>
    <property type="project" value="UniProtKB-UniRule"/>
</dbReference>
<dbReference type="STRING" id="218851.A0A2G5CRR6"/>
<keyword evidence="16" id="KW-0325">Glycoprotein</keyword>
<evidence type="ECO:0000256" key="12">
    <source>
        <dbReference type="ARBA" id="ARBA00022840"/>
    </source>
</evidence>
<dbReference type="OrthoDB" id="4062651at2759"/>
<evidence type="ECO:0000256" key="17">
    <source>
        <dbReference type="ARBA" id="ARBA00047899"/>
    </source>
</evidence>
<protein>
    <recommendedName>
        <fullName evidence="2">non-specific serine/threonine protein kinase</fullName>
        <ecNumber evidence="2">2.7.11.1</ecNumber>
    </recommendedName>
</protein>
<dbReference type="GO" id="GO:0004674">
    <property type="term" value="F:protein serine/threonine kinase activity"/>
    <property type="evidence" value="ECO:0007669"/>
    <property type="project" value="UniProtKB-KW"/>
</dbReference>
<keyword evidence="12 19" id="KW-0067">ATP-binding</keyword>
<dbReference type="InterPro" id="IPR051824">
    <property type="entry name" value="LRR_Rcpt-Like_S/T_Kinase"/>
</dbReference>
<dbReference type="InterPro" id="IPR001611">
    <property type="entry name" value="Leu-rich_rpt"/>
</dbReference>
<evidence type="ECO:0000256" key="9">
    <source>
        <dbReference type="ARBA" id="ARBA00022737"/>
    </source>
</evidence>
<dbReference type="Pfam" id="PF07714">
    <property type="entry name" value="PK_Tyr_Ser-Thr"/>
    <property type="match status" value="1"/>
</dbReference>
<dbReference type="FunFam" id="3.80.10.10:FF:000041">
    <property type="entry name" value="LRR receptor-like serine/threonine-protein kinase ERECTA"/>
    <property type="match status" value="1"/>
</dbReference>
<dbReference type="InParanoid" id="A0A2G5CRR6"/>
<keyword evidence="15" id="KW-0675">Receptor</keyword>
<evidence type="ECO:0000256" key="11">
    <source>
        <dbReference type="ARBA" id="ARBA00022777"/>
    </source>
</evidence>
<dbReference type="FunFam" id="3.80.10.10:FF:000433">
    <property type="entry name" value="Putative LRR receptor-like serine/threonine-protein kinase isoform A"/>
    <property type="match status" value="1"/>
</dbReference>
<feature type="transmembrane region" description="Helical" evidence="20">
    <location>
        <begin position="611"/>
        <end position="636"/>
    </location>
</feature>
<reference evidence="22 23" key="1">
    <citation type="submission" date="2017-09" db="EMBL/GenBank/DDBJ databases">
        <title>WGS assembly of Aquilegia coerulea Goldsmith.</title>
        <authorList>
            <person name="Hodges S."/>
            <person name="Kramer E."/>
            <person name="Nordborg M."/>
            <person name="Tomkins J."/>
            <person name="Borevitz J."/>
            <person name="Derieg N."/>
            <person name="Yan J."/>
            <person name="Mihaltcheva S."/>
            <person name="Hayes R.D."/>
            <person name="Rokhsar D."/>
        </authorList>
    </citation>
    <scope>NUCLEOTIDE SEQUENCE [LARGE SCALE GENOMIC DNA]</scope>
    <source>
        <strain evidence="23">cv. Goldsmith</strain>
    </source>
</reference>
<keyword evidence="23" id="KW-1185">Reference proteome</keyword>
<evidence type="ECO:0000256" key="5">
    <source>
        <dbReference type="ARBA" id="ARBA00022614"/>
    </source>
</evidence>
<dbReference type="Gene3D" id="3.80.10.10">
    <property type="entry name" value="Ribonuclease Inhibitor"/>
    <property type="match status" value="2"/>
</dbReference>
<evidence type="ECO:0000256" key="6">
    <source>
        <dbReference type="ARBA" id="ARBA00022679"/>
    </source>
</evidence>
<evidence type="ECO:0000256" key="8">
    <source>
        <dbReference type="ARBA" id="ARBA00022729"/>
    </source>
</evidence>
<dbReference type="Gene3D" id="3.30.200.20">
    <property type="entry name" value="Phosphorylase Kinase, domain 1"/>
    <property type="match status" value="1"/>
</dbReference>
<dbReference type="InterPro" id="IPR017441">
    <property type="entry name" value="Protein_kinase_ATP_BS"/>
</dbReference>
<dbReference type="AlphaFoldDB" id="A0A2G5CRR6"/>
<evidence type="ECO:0000256" key="3">
    <source>
        <dbReference type="ARBA" id="ARBA00022527"/>
    </source>
</evidence>
<evidence type="ECO:0000256" key="19">
    <source>
        <dbReference type="PROSITE-ProRule" id="PRU10141"/>
    </source>
</evidence>
<evidence type="ECO:0000256" key="15">
    <source>
        <dbReference type="ARBA" id="ARBA00023170"/>
    </source>
</evidence>
<keyword evidence="4" id="KW-0597">Phosphoprotein</keyword>
<evidence type="ECO:0000256" key="16">
    <source>
        <dbReference type="ARBA" id="ARBA00023180"/>
    </source>
</evidence>
<dbReference type="SUPFAM" id="SSF56112">
    <property type="entry name" value="Protein kinase-like (PK-like)"/>
    <property type="match status" value="1"/>
</dbReference>
<dbReference type="PANTHER" id="PTHR48006">
    <property type="entry name" value="LEUCINE-RICH REPEAT-CONTAINING PROTEIN DDB_G0281931-RELATED"/>
    <property type="match status" value="1"/>
</dbReference>
<evidence type="ECO:0000256" key="10">
    <source>
        <dbReference type="ARBA" id="ARBA00022741"/>
    </source>
</evidence>
<keyword evidence="14 20" id="KW-0472">Membrane</keyword>
<keyword evidence="13 20" id="KW-1133">Transmembrane helix</keyword>
<keyword evidence="8" id="KW-0732">Signal</keyword>
<dbReference type="FunFam" id="3.30.200.20:FF:000217">
    <property type="entry name" value="probable LRR receptor-like serine/threonine-protein kinase At1g53430"/>
    <property type="match status" value="1"/>
</dbReference>
<evidence type="ECO:0000256" key="18">
    <source>
        <dbReference type="ARBA" id="ARBA00048679"/>
    </source>
</evidence>
<accession>A0A2G5CRR6</accession>
<dbReference type="Pfam" id="PF13855">
    <property type="entry name" value="LRR_8"/>
    <property type="match status" value="1"/>
</dbReference>
<evidence type="ECO:0000256" key="20">
    <source>
        <dbReference type="SAM" id="Phobius"/>
    </source>
</evidence>